<organism evidence="1 2">
    <name type="scientific">Tunturiibacter gelidiferens</name>
    <dbReference type="NCBI Taxonomy" id="3069689"/>
    <lineage>
        <taxon>Bacteria</taxon>
        <taxon>Pseudomonadati</taxon>
        <taxon>Acidobacteriota</taxon>
        <taxon>Terriglobia</taxon>
        <taxon>Terriglobales</taxon>
        <taxon>Acidobacteriaceae</taxon>
        <taxon>Tunturiibacter</taxon>
    </lineage>
</organism>
<dbReference type="AlphaFoldDB" id="A0A9X0QG19"/>
<proteinExistence type="predicted"/>
<dbReference type="Proteomes" id="UP000535182">
    <property type="component" value="Unassembled WGS sequence"/>
</dbReference>
<name>A0A9X0QG19_9BACT</name>
<sequence>MKCKLFNSRWHRPVLSWIGWHKMQSTGLPVIPTVRQGMGFHLSMCIMPLLENGVMGNYDLDSAGTKVDVEKLGLG</sequence>
<gene>
    <name evidence="1" type="ORF">HDF14_003327</name>
</gene>
<keyword evidence="2" id="KW-1185">Reference proteome</keyword>
<evidence type="ECO:0000313" key="2">
    <source>
        <dbReference type="Proteomes" id="UP000535182"/>
    </source>
</evidence>
<accession>A0A9X0QG19</accession>
<evidence type="ECO:0000313" key="1">
    <source>
        <dbReference type="EMBL" id="MBB5329705.1"/>
    </source>
</evidence>
<dbReference type="EMBL" id="JACHEB010000007">
    <property type="protein sequence ID" value="MBB5329705.1"/>
    <property type="molecule type" value="Genomic_DNA"/>
</dbReference>
<protein>
    <submittedName>
        <fullName evidence="1">Uncharacterized protein</fullName>
    </submittedName>
</protein>
<comment type="caution">
    <text evidence="1">The sequence shown here is derived from an EMBL/GenBank/DDBJ whole genome shotgun (WGS) entry which is preliminary data.</text>
</comment>
<reference evidence="1 2" key="1">
    <citation type="submission" date="2020-08" db="EMBL/GenBank/DDBJ databases">
        <title>Genomic Encyclopedia of Type Strains, Phase IV (KMG-V): Genome sequencing to study the core and pangenomes of soil and plant-associated prokaryotes.</title>
        <authorList>
            <person name="Whitman W."/>
        </authorList>
    </citation>
    <scope>NUCLEOTIDE SEQUENCE [LARGE SCALE GENOMIC DNA]</scope>
    <source>
        <strain evidence="1 2">X5P2</strain>
    </source>
</reference>